<keyword evidence="10" id="KW-0472">Membrane</keyword>
<dbReference type="GO" id="GO:0042802">
    <property type="term" value="F:identical protein binding"/>
    <property type="evidence" value="ECO:0007669"/>
    <property type="project" value="InterPro"/>
</dbReference>
<dbReference type="GO" id="GO:0005267">
    <property type="term" value="F:potassium channel activity"/>
    <property type="evidence" value="ECO:0007669"/>
    <property type="project" value="UniProtKB-KW"/>
</dbReference>
<evidence type="ECO:0000256" key="7">
    <source>
        <dbReference type="ARBA" id="ARBA00022958"/>
    </source>
</evidence>
<gene>
    <name evidence="12" type="ORF">L9F63_005715</name>
</gene>
<evidence type="ECO:0000256" key="4">
    <source>
        <dbReference type="ARBA" id="ARBA00022538"/>
    </source>
</evidence>
<keyword evidence="5" id="KW-0812">Transmembrane</keyword>
<evidence type="ECO:0000256" key="6">
    <source>
        <dbReference type="ARBA" id="ARBA00022826"/>
    </source>
</evidence>
<keyword evidence="13" id="KW-1185">Reference proteome</keyword>
<evidence type="ECO:0000256" key="8">
    <source>
        <dbReference type="ARBA" id="ARBA00022989"/>
    </source>
</evidence>
<evidence type="ECO:0000256" key="10">
    <source>
        <dbReference type="ARBA" id="ARBA00023136"/>
    </source>
</evidence>
<evidence type="ECO:0000256" key="11">
    <source>
        <dbReference type="ARBA" id="ARBA00023303"/>
    </source>
</evidence>
<comment type="similarity">
    <text evidence="2">Belongs to the TMEM38 family.</text>
</comment>
<evidence type="ECO:0000313" key="13">
    <source>
        <dbReference type="Proteomes" id="UP001233999"/>
    </source>
</evidence>
<protein>
    <submittedName>
        <fullName evidence="12">Uncharacterized protein</fullName>
    </submittedName>
</protein>
<dbReference type="PANTHER" id="PTHR12454:SF11">
    <property type="entry name" value="GH25683P"/>
    <property type="match status" value="1"/>
</dbReference>
<comment type="subcellular location">
    <subcellularLocation>
        <location evidence="1">Endomembrane system</location>
        <topology evidence="1">Multi-pass membrane protein</topology>
    </subcellularLocation>
</comment>
<keyword evidence="3" id="KW-0813">Transport</keyword>
<keyword evidence="4" id="KW-0633">Potassium transport</keyword>
<accession>A0AAD8E5W4</accession>
<keyword evidence="6" id="KW-0631">Potassium channel</keyword>
<evidence type="ECO:0000313" key="12">
    <source>
        <dbReference type="EMBL" id="KAJ9577722.1"/>
    </source>
</evidence>
<dbReference type="Proteomes" id="UP001233999">
    <property type="component" value="Unassembled WGS sequence"/>
</dbReference>
<dbReference type="InterPro" id="IPR007866">
    <property type="entry name" value="TRIC_channel"/>
</dbReference>
<dbReference type="PANTHER" id="PTHR12454">
    <property type="entry name" value="TRIMERIC INTRACELLULAR CATION CHANNEL"/>
    <property type="match status" value="1"/>
</dbReference>
<evidence type="ECO:0000256" key="1">
    <source>
        <dbReference type="ARBA" id="ARBA00004127"/>
    </source>
</evidence>
<evidence type="ECO:0000256" key="2">
    <source>
        <dbReference type="ARBA" id="ARBA00005766"/>
    </source>
</evidence>
<reference evidence="12" key="2">
    <citation type="submission" date="2023-05" db="EMBL/GenBank/DDBJ databases">
        <authorList>
            <person name="Fouks B."/>
        </authorList>
    </citation>
    <scope>NUCLEOTIDE SEQUENCE</scope>
    <source>
        <strain evidence="12">Stay&amp;Tobe</strain>
        <tissue evidence="12">Testes</tissue>
    </source>
</reference>
<dbReference type="GO" id="GO:0012505">
    <property type="term" value="C:endomembrane system"/>
    <property type="evidence" value="ECO:0007669"/>
    <property type="project" value="UniProtKB-SubCell"/>
</dbReference>
<dbReference type="EMBL" id="JASPKZ010009349">
    <property type="protein sequence ID" value="KAJ9577722.1"/>
    <property type="molecule type" value="Genomic_DNA"/>
</dbReference>
<dbReference type="GO" id="GO:0016020">
    <property type="term" value="C:membrane"/>
    <property type="evidence" value="ECO:0007669"/>
    <property type="project" value="InterPro"/>
</dbReference>
<evidence type="ECO:0000256" key="3">
    <source>
        <dbReference type="ARBA" id="ARBA00022448"/>
    </source>
</evidence>
<dbReference type="AlphaFoldDB" id="A0AAD8E5W4"/>
<proteinExistence type="inferred from homology"/>
<keyword evidence="9" id="KW-0406">Ion transport</keyword>
<comment type="caution">
    <text evidence="12">The sequence shown here is derived from an EMBL/GenBank/DDBJ whole genome shotgun (WGS) entry which is preliminary data.</text>
</comment>
<keyword evidence="11" id="KW-0407">Ion channel</keyword>
<keyword evidence="8" id="KW-1133">Transmembrane helix</keyword>
<organism evidence="12 13">
    <name type="scientific">Diploptera punctata</name>
    <name type="common">Pacific beetle cockroach</name>
    <dbReference type="NCBI Taxonomy" id="6984"/>
    <lineage>
        <taxon>Eukaryota</taxon>
        <taxon>Metazoa</taxon>
        <taxon>Ecdysozoa</taxon>
        <taxon>Arthropoda</taxon>
        <taxon>Hexapoda</taxon>
        <taxon>Insecta</taxon>
        <taxon>Pterygota</taxon>
        <taxon>Neoptera</taxon>
        <taxon>Polyneoptera</taxon>
        <taxon>Dictyoptera</taxon>
        <taxon>Blattodea</taxon>
        <taxon>Blaberoidea</taxon>
        <taxon>Blaberidae</taxon>
        <taxon>Diplopterinae</taxon>
        <taxon>Diploptera</taxon>
    </lineage>
</organism>
<name>A0AAD8E5W4_DIPPU</name>
<reference evidence="12" key="1">
    <citation type="journal article" date="2023" name="IScience">
        <title>Live-bearing cockroach genome reveals convergent evolutionary mechanisms linked to viviparity in insects and beyond.</title>
        <authorList>
            <person name="Fouks B."/>
            <person name="Harrison M.C."/>
            <person name="Mikhailova A.A."/>
            <person name="Marchal E."/>
            <person name="English S."/>
            <person name="Carruthers M."/>
            <person name="Jennings E.C."/>
            <person name="Chiamaka E.L."/>
            <person name="Frigard R.A."/>
            <person name="Pippel M."/>
            <person name="Attardo G.M."/>
            <person name="Benoit J.B."/>
            <person name="Bornberg-Bauer E."/>
            <person name="Tobe S.S."/>
        </authorList>
    </citation>
    <scope>NUCLEOTIDE SEQUENCE</scope>
    <source>
        <strain evidence="12">Stay&amp;Tobe</strain>
    </source>
</reference>
<keyword evidence="7" id="KW-0630">Potassium</keyword>
<sequence>MDPEAFLDLANQVVKLKMFPYFDIAHSVLCALHVREDLGPGAQAFSRKHPMSCWLSTMLVGVCRGHVVQRTAGRAHPRSSQEHTAAGCGHSRVVQIYRCKKGLRWRNTCS</sequence>
<evidence type="ECO:0000256" key="5">
    <source>
        <dbReference type="ARBA" id="ARBA00022692"/>
    </source>
</evidence>
<evidence type="ECO:0000256" key="9">
    <source>
        <dbReference type="ARBA" id="ARBA00023065"/>
    </source>
</evidence>